<accession>A0A1H4NEI0</accession>
<feature type="transmembrane region" description="Helical" evidence="10">
    <location>
        <begin position="179"/>
        <end position="204"/>
    </location>
</feature>
<keyword evidence="4" id="KW-0874">Quinone</keyword>
<evidence type="ECO:0000256" key="4">
    <source>
        <dbReference type="ARBA" id="ARBA00022719"/>
    </source>
</evidence>
<evidence type="ECO:0000256" key="5">
    <source>
        <dbReference type="ARBA" id="ARBA00022989"/>
    </source>
</evidence>
<evidence type="ECO:0000256" key="10">
    <source>
        <dbReference type="SAM" id="Phobius"/>
    </source>
</evidence>
<dbReference type="Proteomes" id="UP000198742">
    <property type="component" value="Unassembled WGS sequence"/>
</dbReference>
<evidence type="ECO:0000256" key="1">
    <source>
        <dbReference type="ARBA" id="ARBA00004141"/>
    </source>
</evidence>
<evidence type="ECO:0000313" key="13">
    <source>
        <dbReference type="Proteomes" id="UP000198742"/>
    </source>
</evidence>
<evidence type="ECO:0000256" key="6">
    <source>
        <dbReference type="ARBA" id="ARBA00023002"/>
    </source>
</evidence>
<dbReference type="CDD" id="cd12922">
    <property type="entry name" value="VKOR_5"/>
    <property type="match status" value="1"/>
</dbReference>
<comment type="subcellular location">
    <subcellularLocation>
        <location evidence="1">Membrane</location>
        <topology evidence="1">Multi-pass membrane protein</topology>
    </subcellularLocation>
</comment>
<feature type="domain" description="Vitamin K epoxide reductase" evidence="11">
    <location>
        <begin position="20"/>
        <end position="161"/>
    </location>
</feature>
<dbReference type="Gene3D" id="1.20.1440.130">
    <property type="entry name" value="VKOR domain"/>
    <property type="match status" value="1"/>
</dbReference>
<feature type="transmembrane region" description="Helical" evidence="10">
    <location>
        <begin position="84"/>
        <end position="102"/>
    </location>
</feature>
<evidence type="ECO:0000256" key="2">
    <source>
        <dbReference type="ARBA" id="ARBA00006214"/>
    </source>
</evidence>
<evidence type="ECO:0000256" key="9">
    <source>
        <dbReference type="ARBA" id="ARBA00023284"/>
    </source>
</evidence>
<dbReference type="InterPro" id="IPR012932">
    <property type="entry name" value="VKOR"/>
</dbReference>
<gene>
    <name evidence="12" type="ORF">SAMN04489844_1360</name>
</gene>
<comment type="similarity">
    <text evidence="2">Belongs to the VKOR family.</text>
</comment>
<dbReference type="RefSeq" id="WP_090968430.1">
    <property type="nucleotide sequence ID" value="NZ_FNRT01000002.1"/>
</dbReference>
<dbReference type="AlphaFoldDB" id="A0A1H4NEI0"/>
<dbReference type="SMART" id="SM00756">
    <property type="entry name" value="VKc"/>
    <property type="match status" value="1"/>
</dbReference>
<feature type="transmembrane region" description="Helical" evidence="10">
    <location>
        <begin position="136"/>
        <end position="158"/>
    </location>
</feature>
<dbReference type="InterPro" id="IPR041714">
    <property type="entry name" value="VKOR_Actinobacteria"/>
</dbReference>
<keyword evidence="3 10" id="KW-0812">Transmembrane</keyword>
<sequence>MTQHDTETGADLDLDRDLRDRRLAVGLVVGGLIGLVAAAVLLVERIHLAEDPTYVPSCSINPILSCGNVMQTPQAALLGFPNPLIGVAAFPVVIATGMALLAGARFARWYWAGLQAGVTVALALIGWLAFQSLYRIGALCPYCMVVWVVVIPTFWYVTRRNLREGVLGEAARDGGLRRFLDGWSAPLLFGVYAVVVLLILQRFWSYWSTLL</sequence>
<reference evidence="13" key="1">
    <citation type="submission" date="2016-10" db="EMBL/GenBank/DDBJ databases">
        <authorList>
            <person name="Varghese N."/>
            <person name="Submissions S."/>
        </authorList>
    </citation>
    <scope>NUCLEOTIDE SEQUENCE [LARGE SCALE GENOMIC DNA]</scope>
    <source>
        <strain evidence="13">DSM 22017</strain>
    </source>
</reference>
<dbReference type="GO" id="GO:0016020">
    <property type="term" value="C:membrane"/>
    <property type="evidence" value="ECO:0007669"/>
    <property type="project" value="UniProtKB-SubCell"/>
</dbReference>
<dbReference type="GO" id="GO:0048038">
    <property type="term" value="F:quinone binding"/>
    <property type="evidence" value="ECO:0007669"/>
    <property type="project" value="UniProtKB-KW"/>
</dbReference>
<dbReference type="OrthoDB" id="9783799at2"/>
<keyword evidence="7 10" id="KW-0472">Membrane</keyword>
<evidence type="ECO:0000259" key="11">
    <source>
        <dbReference type="SMART" id="SM00756"/>
    </source>
</evidence>
<evidence type="ECO:0000256" key="7">
    <source>
        <dbReference type="ARBA" id="ARBA00023136"/>
    </source>
</evidence>
<organism evidence="12 13">
    <name type="scientific">Nocardioides exalbidus</name>
    <dbReference type="NCBI Taxonomy" id="402596"/>
    <lineage>
        <taxon>Bacteria</taxon>
        <taxon>Bacillati</taxon>
        <taxon>Actinomycetota</taxon>
        <taxon>Actinomycetes</taxon>
        <taxon>Propionibacteriales</taxon>
        <taxon>Nocardioidaceae</taxon>
        <taxon>Nocardioides</taxon>
    </lineage>
</organism>
<name>A0A1H4NEI0_9ACTN</name>
<dbReference type="InterPro" id="IPR038354">
    <property type="entry name" value="VKOR_sf"/>
</dbReference>
<evidence type="ECO:0000313" key="12">
    <source>
        <dbReference type="EMBL" id="SEB93699.1"/>
    </source>
</evidence>
<feature type="transmembrane region" description="Helical" evidence="10">
    <location>
        <begin position="23"/>
        <end position="43"/>
    </location>
</feature>
<keyword evidence="5 10" id="KW-1133">Transmembrane helix</keyword>
<feature type="transmembrane region" description="Helical" evidence="10">
    <location>
        <begin position="109"/>
        <end position="130"/>
    </location>
</feature>
<keyword evidence="6" id="KW-0560">Oxidoreductase</keyword>
<keyword evidence="8" id="KW-1015">Disulfide bond</keyword>
<keyword evidence="9" id="KW-0676">Redox-active center</keyword>
<proteinExistence type="inferred from homology"/>
<dbReference type="STRING" id="402596.SAMN04489844_1360"/>
<dbReference type="Pfam" id="PF07884">
    <property type="entry name" value="VKOR"/>
    <property type="match status" value="1"/>
</dbReference>
<dbReference type="EMBL" id="FNRT01000002">
    <property type="protein sequence ID" value="SEB93699.1"/>
    <property type="molecule type" value="Genomic_DNA"/>
</dbReference>
<protein>
    <submittedName>
        <fullName evidence="12">Uncharacterized membrane protein</fullName>
    </submittedName>
</protein>
<evidence type="ECO:0000256" key="8">
    <source>
        <dbReference type="ARBA" id="ARBA00023157"/>
    </source>
</evidence>
<dbReference type="GO" id="GO:0016491">
    <property type="term" value="F:oxidoreductase activity"/>
    <property type="evidence" value="ECO:0007669"/>
    <property type="project" value="UniProtKB-KW"/>
</dbReference>
<keyword evidence="13" id="KW-1185">Reference proteome</keyword>
<evidence type="ECO:0000256" key="3">
    <source>
        <dbReference type="ARBA" id="ARBA00022692"/>
    </source>
</evidence>